<keyword evidence="2" id="KW-0560">Oxidoreductase</keyword>
<comment type="caution">
    <text evidence="3">The sequence shown here is derived from an EMBL/GenBank/DDBJ whole genome shotgun (WGS) entry which is preliminary data.</text>
</comment>
<evidence type="ECO:0000256" key="2">
    <source>
        <dbReference type="ARBA" id="ARBA00023002"/>
    </source>
</evidence>
<comment type="similarity">
    <text evidence="1">Belongs to the short-chain dehydrogenases/reductases (SDR) family.</text>
</comment>
<dbReference type="Pfam" id="PF00106">
    <property type="entry name" value="adh_short"/>
    <property type="match status" value="1"/>
</dbReference>
<gene>
    <name evidence="3" type="ORF">R3P38DRAFT_3425096</name>
</gene>
<dbReference type="GO" id="GO:0016491">
    <property type="term" value="F:oxidoreductase activity"/>
    <property type="evidence" value="ECO:0007669"/>
    <property type="project" value="UniProtKB-KW"/>
</dbReference>
<dbReference type="SUPFAM" id="SSF51735">
    <property type="entry name" value="NAD(P)-binding Rossmann-fold domains"/>
    <property type="match status" value="1"/>
</dbReference>
<dbReference type="EMBL" id="JAWWNJ010000101">
    <property type="protein sequence ID" value="KAK6995744.1"/>
    <property type="molecule type" value="Genomic_DNA"/>
</dbReference>
<dbReference type="InterPro" id="IPR036291">
    <property type="entry name" value="NAD(P)-bd_dom_sf"/>
</dbReference>
<dbReference type="Proteomes" id="UP001362999">
    <property type="component" value="Unassembled WGS sequence"/>
</dbReference>
<reference evidence="3 4" key="1">
    <citation type="journal article" date="2024" name="J Genomics">
        <title>Draft genome sequencing and assembly of Favolaschia claudopus CIRM-BRFM 2984 isolated from oak limbs.</title>
        <authorList>
            <person name="Navarro D."/>
            <person name="Drula E."/>
            <person name="Chaduli D."/>
            <person name="Cazenave R."/>
            <person name="Ahrendt S."/>
            <person name="Wang J."/>
            <person name="Lipzen A."/>
            <person name="Daum C."/>
            <person name="Barry K."/>
            <person name="Grigoriev I.V."/>
            <person name="Favel A."/>
            <person name="Rosso M.N."/>
            <person name="Martin F."/>
        </authorList>
    </citation>
    <scope>NUCLEOTIDE SEQUENCE [LARGE SCALE GENOMIC DNA]</scope>
    <source>
        <strain evidence="3 4">CIRM-BRFM 2984</strain>
    </source>
</reference>
<organism evidence="3 4">
    <name type="scientific">Favolaschia claudopus</name>
    <dbReference type="NCBI Taxonomy" id="2862362"/>
    <lineage>
        <taxon>Eukaryota</taxon>
        <taxon>Fungi</taxon>
        <taxon>Dikarya</taxon>
        <taxon>Basidiomycota</taxon>
        <taxon>Agaricomycotina</taxon>
        <taxon>Agaricomycetes</taxon>
        <taxon>Agaricomycetidae</taxon>
        <taxon>Agaricales</taxon>
        <taxon>Marasmiineae</taxon>
        <taxon>Mycenaceae</taxon>
        <taxon>Favolaschia</taxon>
    </lineage>
</organism>
<evidence type="ECO:0000256" key="1">
    <source>
        <dbReference type="ARBA" id="ARBA00006484"/>
    </source>
</evidence>
<keyword evidence="4" id="KW-1185">Reference proteome</keyword>
<dbReference type="PANTHER" id="PTHR24320">
    <property type="entry name" value="RETINOL DEHYDROGENASE"/>
    <property type="match status" value="1"/>
</dbReference>
<dbReference type="InterPro" id="IPR002347">
    <property type="entry name" value="SDR_fam"/>
</dbReference>
<sequence length="334" mass="35406">MSALPTFSFHTTAEEVADVFAHEIRGKNVLVTGTSLNGLGFETARVIAKYANLVIITGYNEERLKLSEDTIKKENPAAKIYPLTLDLSSFASIRKAAAEVNALEGPLHVLIHNAAAFGASASFAPTVDGVETQYATNHVGPFLLSKLLAPKLLASATAGYTPRVVYLSSVAHGYGTGVDFDLLTNPKAEGYDAFKTYWATKSTAPLMAIELSKRSKGKINAFSLEPGLIFTASMENKVVSTIMKGTGALTPEGKPAEGLPWKTLAEGAATLISGGTIISTVAAAFDTRLNDQAGAYLADSNVANDKRAAHSSDPANAERLWTVTEKITGEEFTF</sequence>
<evidence type="ECO:0000313" key="4">
    <source>
        <dbReference type="Proteomes" id="UP001362999"/>
    </source>
</evidence>
<dbReference type="Gene3D" id="3.40.50.720">
    <property type="entry name" value="NAD(P)-binding Rossmann-like Domain"/>
    <property type="match status" value="1"/>
</dbReference>
<dbReference type="PANTHER" id="PTHR24320:SF283">
    <property type="entry name" value="RETINOL DEHYDROGENASE 11"/>
    <property type="match status" value="1"/>
</dbReference>
<proteinExistence type="inferred from homology"/>
<protein>
    <submittedName>
        <fullName evidence="3">Short-chain dehydrogenase/reductase family protein</fullName>
    </submittedName>
</protein>
<dbReference type="AlphaFoldDB" id="A0AAV9ZYJ6"/>
<name>A0AAV9ZYJ6_9AGAR</name>
<evidence type="ECO:0000313" key="3">
    <source>
        <dbReference type="EMBL" id="KAK6995744.1"/>
    </source>
</evidence>
<accession>A0AAV9ZYJ6</accession>